<feature type="chain" id="PRO_5047261153" description="SH3 domain-containing protein" evidence="1">
    <location>
        <begin position="30"/>
        <end position="142"/>
    </location>
</feature>
<dbReference type="Proteomes" id="UP001448614">
    <property type="component" value="Unassembled WGS sequence"/>
</dbReference>
<name>A0ABV0GY29_PAENI</name>
<comment type="caution">
    <text evidence="2">The sequence shown here is derived from an EMBL/GenBank/DDBJ whole genome shotgun (WGS) entry which is preliminary data.</text>
</comment>
<proteinExistence type="predicted"/>
<evidence type="ECO:0008006" key="4">
    <source>
        <dbReference type="Google" id="ProtNLM"/>
    </source>
</evidence>
<protein>
    <recommendedName>
        <fullName evidence="4">SH3 domain-containing protein</fullName>
    </recommendedName>
</protein>
<reference evidence="2 3" key="1">
    <citation type="journal article" date="2024" name="Appl. Microbiol. Biotechnol.">
        <title>Biosynthetic gene clusters with biotechnological applications in novel Antarctic isolates from Actinomycetota.</title>
        <authorList>
            <person name="Bruna P."/>
            <person name="Nunez-Montero K."/>
            <person name="Contreras M.J."/>
            <person name="Leal K."/>
            <person name="Garcia M."/>
            <person name="Abanto M."/>
            <person name="Barrientos L."/>
        </authorList>
    </citation>
    <scope>NUCLEOTIDE SEQUENCE [LARGE SCALE GENOMIC DNA]</scope>
    <source>
        <strain evidence="2 3">Se16.17</strain>
    </source>
</reference>
<evidence type="ECO:0000313" key="3">
    <source>
        <dbReference type="Proteomes" id="UP001448614"/>
    </source>
</evidence>
<gene>
    <name evidence="2" type="ORF">V3C41_20295</name>
</gene>
<accession>A0ABV0GY29</accession>
<feature type="signal peptide" evidence="1">
    <location>
        <begin position="1"/>
        <end position="29"/>
    </location>
</feature>
<organism evidence="2 3">
    <name type="scientific">Paenarthrobacter nicotinovorans</name>
    <name type="common">Arthrobacter nicotinovorans</name>
    <dbReference type="NCBI Taxonomy" id="29320"/>
    <lineage>
        <taxon>Bacteria</taxon>
        <taxon>Bacillati</taxon>
        <taxon>Actinomycetota</taxon>
        <taxon>Actinomycetes</taxon>
        <taxon>Micrococcales</taxon>
        <taxon>Micrococcaceae</taxon>
        <taxon>Paenarthrobacter</taxon>
    </lineage>
</organism>
<dbReference type="EMBL" id="JBBMFV010000004">
    <property type="protein sequence ID" value="MEO3943419.1"/>
    <property type="molecule type" value="Genomic_DNA"/>
</dbReference>
<keyword evidence="3" id="KW-1185">Reference proteome</keyword>
<evidence type="ECO:0000313" key="2">
    <source>
        <dbReference type="EMBL" id="MEO3943419.1"/>
    </source>
</evidence>
<dbReference type="RefSeq" id="WP_051420736.1">
    <property type="nucleotide sequence ID" value="NZ_JBBMFV010000004.1"/>
</dbReference>
<keyword evidence="1" id="KW-0732">Signal</keyword>
<evidence type="ECO:0000256" key="1">
    <source>
        <dbReference type="SAM" id="SignalP"/>
    </source>
</evidence>
<sequence>MKPTLKKFGTAAAIGITLSLTMVAPPANAAVAKLSSTIKYCTQFPHNGYGGAVSFSDYRAKCAQVYTNYNLNVRRGPGTGYALTGRTLSSGLVQEFDCWTTGTWVDGDNIWLKLYPGSLGAQYVSDRYVYTGPNVTTILPHC</sequence>